<dbReference type="PANTHER" id="PTHR22946:SF0">
    <property type="entry name" value="DIENELACTONE HYDROLASE DOMAIN-CONTAINING PROTEIN"/>
    <property type="match status" value="1"/>
</dbReference>
<feature type="compositionally biased region" description="Basic and acidic residues" evidence="2">
    <location>
        <begin position="228"/>
        <end position="241"/>
    </location>
</feature>
<dbReference type="RefSeq" id="WP_345367297.1">
    <property type="nucleotide sequence ID" value="NZ_BAABII010000018.1"/>
</dbReference>
<proteinExistence type="inferred from homology"/>
<dbReference type="EC" id="3.1.-.-" evidence="4"/>
<sequence length="241" mass="25300">MAQLMSEPVSIAFDGHALAGDLVIPEAARSVVLFAHGSGSSRHSGRNRSVAEALQGAGFGTLLMDLLTEDEAHLDQRTQHLRFDIDLLAGRLGAALDALGEWDATRSMGVGLFGASTGAAAALKVAARRDGRIGALVSRGGRPDLGGAELSDVRAPTLLIVGGSDREVLNLNRQAAEMLTSARVEIVPRATHLFEEPGALEQVSSLAAGFFKEHLGASVPRPTGPDGGHFKPPEPRRRPPR</sequence>
<gene>
    <name evidence="4" type="ORF">AB8O55_13325</name>
</gene>
<dbReference type="Pfam" id="PF01738">
    <property type="entry name" value="DLH"/>
    <property type="match status" value="1"/>
</dbReference>
<comment type="similarity">
    <text evidence="1">Belongs to the AB hydrolase superfamily.</text>
</comment>
<dbReference type="Gene3D" id="3.40.50.1820">
    <property type="entry name" value="alpha/beta hydrolase"/>
    <property type="match status" value="1"/>
</dbReference>
<dbReference type="Proteomes" id="UP001564626">
    <property type="component" value="Unassembled WGS sequence"/>
</dbReference>
<evidence type="ECO:0000256" key="2">
    <source>
        <dbReference type="SAM" id="MobiDB-lite"/>
    </source>
</evidence>
<dbReference type="InterPro" id="IPR050261">
    <property type="entry name" value="FrsA_esterase"/>
</dbReference>
<evidence type="ECO:0000259" key="3">
    <source>
        <dbReference type="Pfam" id="PF01738"/>
    </source>
</evidence>
<feature type="domain" description="Dienelactone hydrolase" evidence="3">
    <location>
        <begin position="22"/>
        <end position="198"/>
    </location>
</feature>
<feature type="region of interest" description="Disordered" evidence="2">
    <location>
        <begin position="217"/>
        <end position="241"/>
    </location>
</feature>
<name>A0ABV4CH17_9PSEU</name>
<dbReference type="SUPFAM" id="SSF53474">
    <property type="entry name" value="alpha/beta-Hydrolases"/>
    <property type="match status" value="1"/>
</dbReference>
<accession>A0ABV4CH17</accession>
<protein>
    <submittedName>
        <fullName evidence="4">Dienelactone hydrolase family protein</fullName>
        <ecNumber evidence="4">3.1.-.-</ecNumber>
    </submittedName>
</protein>
<keyword evidence="5" id="KW-1185">Reference proteome</keyword>
<dbReference type="InterPro" id="IPR002925">
    <property type="entry name" value="Dienelactn_hydro"/>
</dbReference>
<evidence type="ECO:0000313" key="5">
    <source>
        <dbReference type="Proteomes" id="UP001564626"/>
    </source>
</evidence>
<dbReference type="InterPro" id="IPR029058">
    <property type="entry name" value="AB_hydrolase_fold"/>
</dbReference>
<comment type="caution">
    <text evidence="4">The sequence shown here is derived from an EMBL/GenBank/DDBJ whole genome shotgun (WGS) entry which is preliminary data.</text>
</comment>
<reference evidence="4 5" key="1">
    <citation type="submission" date="2024-08" db="EMBL/GenBank/DDBJ databases">
        <title>Genome mining of Saccharopolyspora cebuensis PGLac3 from Nigerian medicinal plant.</title>
        <authorList>
            <person name="Ezeobiora C.E."/>
            <person name="Igbokwe N.H."/>
            <person name="Amin D.H."/>
            <person name="Mendie U.E."/>
        </authorList>
    </citation>
    <scope>NUCLEOTIDE SEQUENCE [LARGE SCALE GENOMIC DNA]</scope>
    <source>
        <strain evidence="4 5">PGLac3</strain>
    </source>
</reference>
<dbReference type="EMBL" id="JBGEHV010000021">
    <property type="protein sequence ID" value="MEY8040381.1"/>
    <property type="molecule type" value="Genomic_DNA"/>
</dbReference>
<dbReference type="GO" id="GO:0016787">
    <property type="term" value="F:hydrolase activity"/>
    <property type="evidence" value="ECO:0007669"/>
    <property type="project" value="UniProtKB-KW"/>
</dbReference>
<organism evidence="4 5">
    <name type="scientific">Saccharopolyspora cebuensis</name>
    <dbReference type="NCBI Taxonomy" id="418759"/>
    <lineage>
        <taxon>Bacteria</taxon>
        <taxon>Bacillati</taxon>
        <taxon>Actinomycetota</taxon>
        <taxon>Actinomycetes</taxon>
        <taxon>Pseudonocardiales</taxon>
        <taxon>Pseudonocardiaceae</taxon>
        <taxon>Saccharopolyspora</taxon>
    </lineage>
</organism>
<keyword evidence="4" id="KW-0378">Hydrolase</keyword>
<evidence type="ECO:0000256" key="1">
    <source>
        <dbReference type="ARBA" id="ARBA00008645"/>
    </source>
</evidence>
<dbReference type="PANTHER" id="PTHR22946">
    <property type="entry name" value="DIENELACTONE HYDROLASE DOMAIN-CONTAINING PROTEIN-RELATED"/>
    <property type="match status" value="1"/>
</dbReference>
<evidence type="ECO:0000313" key="4">
    <source>
        <dbReference type="EMBL" id="MEY8040381.1"/>
    </source>
</evidence>